<accession>A0A9P1FMV0</accession>
<dbReference type="Proteomes" id="UP001152797">
    <property type="component" value="Unassembled WGS sequence"/>
</dbReference>
<proteinExistence type="predicted"/>
<gene>
    <name evidence="2" type="ORF">C1SCF055_LOCUS8068</name>
</gene>
<dbReference type="AlphaFoldDB" id="A0A9P1FMV0"/>
<sequence>MTPRPPMWGSPILLHPPVRPSAAGALPAWPRRLQPSICADRPLLPQCNGFRQRGSIPCPGSDCFISFLQLNDRTCDCPGCTDEDAFECDSCVPKVPFGPTVAATQSNLGVAVGVSLGVAVGVGLGVGLGVSAALGGVFSAVGVVQFTVANAEEFINNPQVQQGLKKAFLRLAGLAIAESAVTLNWACAGDALAKINSKLRRLAEAVRLCFEIEIEGEEKSLDACEDLAGTSSGTAGRVINEELSGTAAAASGSVQVVQWSANPNPLSKDPTRVAPSNTFAAPKAVAFDPGNFPPGLTGPAAPAEPPPVKR</sequence>
<dbReference type="OrthoDB" id="438780at2759"/>
<dbReference type="EMBL" id="CAMXCT030000541">
    <property type="protein sequence ID" value="CAL4767477.1"/>
    <property type="molecule type" value="Genomic_DNA"/>
</dbReference>
<evidence type="ECO:0000256" key="1">
    <source>
        <dbReference type="SAM" id="MobiDB-lite"/>
    </source>
</evidence>
<name>A0A9P1FMV0_9DINO</name>
<keyword evidence="4" id="KW-1185">Reference proteome</keyword>
<reference evidence="3 4" key="2">
    <citation type="submission" date="2024-05" db="EMBL/GenBank/DDBJ databases">
        <authorList>
            <person name="Chen Y."/>
            <person name="Shah S."/>
            <person name="Dougan E. K."/>
            <person name="Thang M."/>
            <person name="Chan C."/>
        </authorList>
    </citation>
    <scope>NUCLEOTIDE SEQUENCE [LARGE SCALE GENOMIC DNA]</scope>
</reference>
<evidence type="ECO:0000313" key="2">
    <source>
        <dbReference type="EMBL" id="CAI3980165.1"/>
    </source>
</evidence>
<evidence type="ECO:0000313" key="4">
    <source>
        <dbReference type="Proteomes" id="UP001152797"/>
    </source>
</evidence>
<feature type="region of interest" description="Disordered" evidence="1">
    <location>
        <begin position="284"/>
        <end position="310"/>
    </location>
</feature>
<comment type="caution">
    <text evidence="2">The sequence shown here is derived from an EMBL/GenBank/DDBJ whole genome shotgun (WGS) entry which is preliminary data.</text>
</comment>
<dbReference type="EMBL" id="CAMXCT010000541">
    <property type="protein sequence ID" value="CAI3980165.1"/>
    <property type="molecule type" value="Genomic_DNA"/>
</dbReference>
<reference evidence="2" key="1">
    <citation type="submission" date="2022-10" db="EMBL/GenBank/DDBJ databases">
        <authorList>
            <person name="Chen Y."/>
            <person name="Dougan E. K."/>
            <person name="Chan C."/>
            <person name="Rhodes N."/>
            <person name="Thang M."/>
        </authorList>
    </citation>
    <scope>NUCLEOTIDE SEQUENCE</scope>
</reference>
<organism evidence="2">
    <name type="scientific">Cladocopium goreaui</name>
    <dbReference type="NCBI Taxonomy" id="2562237"/>
    <lineage>
        <taxon>Eukaryota</taxon>
        <taxon>Sar</taxon>
        <taxon>Alveolata</taxon>
        <taxon>Dinophyceae</taxon>
        <taxon>Suessiales</taxon>
        <taxon>Symbiodiniaceae</taxon>
        <taxon>Cladocopium</taxon>
    </lineage>
</organism>
<evidence type="ECO:0000313" key="3">
    <source>
        <dbReference type="EMBL" id="CAL4767477.1"/>
    </source>
</evidence>
<protein>
    <submittedName>
        <fullName evidence="2">Uncharacterized protein</fullName>
    </submittedName>
</protein>
<dbReference type="EMBL" id="CAMXCT020000541">
    <property type="protein sequence ID" value="CAL1133540.1"/>
    <property type="molecule type" value="Genomic_DNA"/>
</dbReference>
<feature type="region of interest" description="Disordered" evidence="1">
    <location>
        <begin position="260"/>
        <end position="279"/>
    </location>
</feature>